<name>A0ABC8UNG8_9AQUA</name>
<sequence length="158" mass="18110">MLTRPNVYTMCRIWANFRYPNEFAVFLLLPELCTCIFSLSLLSLSYATMAIATAFRFSFFFLLLLIILGTFHYRPSYAVVSGNFQTISSNDGSDRNLLSVQSNNNQRPDCSEIASKSQCFHSPNCRWCRSQVLDDMCFSKSEAWRLPFQVFSCNLGQS</sequence>
<evidence type="ECO:0000256" key="1">
    <source>
        <dbReference type="SAM" id="Phobius"/>
    </source>
</evidence>
<keyword evidence="1" id="KW-0472">Membrane</keyword>
<organism evidence="2 3">
    <name type="scientific">Ilex paraguariensis</name>
    <name type="common">yerba mate</name>
    <dbReference type="NCBI Taxonomy" id="185542"/>
    <lineage>
        <taxon>Eukaryota</taxon>
        <taxon>Viridiplantae</taxon>
        <taxon>Streptophyta</taxon>
        <taxon>Embryophyta</taxon>
        <taxon>Tracheophyta</taxon>
        <taxon>Spermatophyta</taxon>
        <taxon>Magnoliopsida</taxon>
        <taxon>eudicotyledons</taxon>
        <taxon>Gunneridae</taxon>
        <taxon>Pentapetalae</taxon>
        <taxon>asterids</taxon>
        <taxon>campanulids</taxon>
        <taxon>Aquifoliales</taxon>
        <taxon>Aquifoliaceae</taxon>
        <taxon>Ilex</taxon>
    </lineage>
</organism>
<dbReference type="PANTHER" id="PTHR36896">
    <property type="entry name" value="OS01G0729500 PROTEIN"/>
    <property type="match status" value="1"/>
</dbReference>
<dbReference type="PANTHER" id="PTHR36896:SF2">
    <property type="entry name" value="OS01G0729500 PROTEIN"/>
    <property type="match status" value="1"/>
</dbReference>
<evidence type="ECO:0000313" key="2">
    <source>
        <dbReference type="EMBL" id="CAK9182586.1"/>
    </source>
</evidence>
<proteinExistence type="predicted"/>
<feature type="transmembrane region" description="Helical" evidence="1">
    <location>
        <begin position="23"/>
        <end position="42"/>
    </location>
</feature>
<reference evidence="2 3" key="1">
    <citation type="submission" date="2024-02" db="EMBL/GenBank/DDBJ databases">
        <authorList>
            <person name="Vignale AGUSTIN F."/>
            <person name="Sosa J E."/>
            <person name="Modenutti C."/>
        </authorList>
    </citation>
    <scope>NUCLEOTIDE SEQUENCE [LARGE SCALE GENOMIC DNA]</scope>
</reference>
<keyword evidence="1" id="KW-0812">Transmembrane</keyword>
<comment type="caution">
    <text evidence="2">The sequence shown here is derived from an EMBL/GenBank/DDBJ whole genome shotgun (WGS) entry which is preliminary data.</text>
</comment>
<feature type="transmembrane region" description="Helical" evidence="1">
    <location>
        <begin position="54"/>
        <end position="73"/>
    </location>
</feature>
<gene>
    <name evidence="2" type="ORF">ILEXP_LOCUS52802</name>
</gene>
<keyword evidence="1" id="KW-1133">Transmembrane helix</keyword>
<dbReference type="Proteomes" id="UP001642360">
    <property type="component" value="Unassembled WGS sequence"/>
</dbReference>
<keyword evidence="3" id="KW-1185">Reference proteome</keyword>
<dbReference type="EMBL" id="CAUOFW020008391">
    <property type="protein sequence ID" value="CAK9182586.1"/>
    <property type="molecule type" value="Genomic_DNA"/>
</dbReference>
<protein>
    <submittedName>
        <fullName evidence="2">Uncharacterized protein</fullName>
    </submittedName>
</protein>
<dbReference type="AlphaFoldDB" id="A0ABC8UNG8"/>
<evidence type="ECO:0000313" key="3">
    <source>
        <dbReference type="Proteomes" id="UP001642360"/>
    </source>
</evidence>
<accession>A0ABC8UNG8</accession>